<keyword evidence="3" id="KW-1185">Reference proteome</keyword>
<feature type="region of interest" description="Disordered" evidence="1">
    <location>
        <begin position="23"/>
        <end position="140"/>
    </location>
</feature>
<reference evidence="2 3" key="1">
    <citation type="submission" date="2015-01" db="EMBL/GenBank/DDBJ databases">
        <title>The Genome Sequence of Exophiala xenobiotica CBS118157.</title>
        <authorList>
            <consortium name="The Broad Institute Genomics Platform"/>
            <person name="Cuomo C."/>
            <person name="de Hoog S."/>
            <person name="Gorbushina A."/>
            <person name="Stielow B."/>
            <person name="Teixiera M."/>
            <person name="Abouelleil A."/>
            <person name="Chapman S.B."/>
            <person name="Priest M."/>
            <person name="Young S.K."/>
            <person name="Wortman J."/>
            <person name="Nusbaum C."/>
            <person name="Birren B."/>
        </authorList>
    </citation>
    <scope>NUCLEOTIDE SEQUENCE [LARGE SCALE GENOMIC DNA]</scope>
    <source>
        <strain evidence="2 3">CBS 118157</strain>
    </source>
</reference>
<evidence type="ECO:0000313" key="2">
    <source>
        <dbReference type="EMBL" id="KIW55067.1"/>
    </source>
</evidence>
<accession>A0A0D2CY60</accession>
<evidence type="ECO:0000313" key="3">
    <source>
        <dbReference type="Proteomes" id="UP000054342"/>
    </source>
</evidence>
<dbReference type="OrthoDB" id="422086at2759"/>
<feature type="compositionally biased region" description="Acidic residues" evidence="1">
    <location>
        <begin position="341"/>
        <end position="352"/>
    </location>
</feature>
<protein>
    <submittedName>
        <fullName evidence="2">Uncharacterized protein</fullName>
    </submittedName>
</protein>
<feature type="compositionally biased region" description="Polar residues" evidence="1">
    <location>
        <begin position="311"/>
        <end position="324"/>
    </location>
</feature>
<dbReference type="RefSeq" id="XP_013315651.1">
    <property type="nucleotide sequence ID" value="XM_013460197.1"/>
</dbReference>
<organism evidence="2 3">
    <name type="scientific">Exophiala xenobiotica</name>
    <dbReference type="NCBI Taxonomy" id="348802"/>
    <lineage>
        <taxon>Eukaryota</taxon>
        <taxon>Fungi</taxon>
        <taxon>Dikarya</taxon>
        <taxon>Ascomycota</taxon>
        <taxon>Pezizomycotina</taxon>
        <taxon>Eurotiomycetes</taxon>
        <taxon>Chaetothyriomycetidae</taxon>
        <taxon>Chaetothyriales</taxon>
        <taxon>Herpotrichiellaceae</taxon>
        <taxon>Exophiala</taxon>
    </lineage>
</organism>
<dbReference type="GeneID" id="25329287"/>
<feature type="compositionally biased region" description="Basic and acidic residues" evidence="1">
    <location>
        <begin position="46"/>
        <end position="59"/>
    </location>
</feature>
<dbReference type="Proteomes" id="UP000054342">
    <property type="component" value="Unassembled WGS sequence"/>
</dbReference>
<feature type="region of interest" description="Disordered" evidence="1">
    <location>
        <begin position="271"/>
        <end position="371"/>
    </location>
</feature>
<sequence length="563" mass="60870">MARRIDDPNNLNAFLRLINGTPLSASPNARPAAATQTLLPTAPLNDTRDQTEHESEHVETTTAPGSTAPSVEASPAAGSRAPPPTPETQMGNADKIAPLDPIREDDGDGLSEERGTPVKAPAQQSPQVPYSPERMATPSRATPARSVLGEMPTNLTPTQRRLLVKTRTDIGEEDKMRIIQKMQSQAQNYMEETVERFRQTKEVMLAQAQRQAAEKALYNISAKQAGGEAAAVPFPDFQDAPVTPASVGGVQLWDADAPVTPTENPSFIVASTAPVEKSTPENVTKEQPDNSDNLTPAPKGDNHDSPFKAATSPTIVVTASTDTGGSIRGTDSGEETHSEGEDADTGDESGDEDREHRTHFKSWGTPAARNKPKSRVRMVILTGLPATADLTLVQSLVHGGVVESMRLSSASSESCTVKAHVIFTSADACDKYYDKYPNGFEVRFQGKRYPVLVNKGENVDVISGMMQGYLDCGATRVIKVSQVDEEWGIVALNKLAEGKNKVRQVEAVLDAYRNGERTIHFRFANISDAVRFKGILIRSFDWEGCSVDFAEDPCSKATGIHYD</sequence>
<name>A0A0D2CY60_9EURO</name>
<dbReference type="STRING" id="348802.A0A0D2CY60"/>
<dbReference type="AlphaFoldDB" id="A0A0D2CY60"/>
<feature type="compositionally biased region" description="Low complexity" evidence="1">
    <location>
        <begin position="29"/>
        <end position="44"/>
    </location>
</feature>
<dbReference type="EMBL" id="KN847320">
    <property type="protein sequence ID" value="KIW55067.1"/>
    <property type="molecule type" value="Genomic_DNA"/>
</dbReference>
<dbReference type="HOGENOM" id="CLU_033731_0_0_1"/>
<evidence type="ECO:0000256" key="1">
    <source>
        <dbReference type="SAM" id="MobiDB-lite"/>
    </source>
</evidence>
<gene>
    <name evidence="2" type="ORF">PV05_07379</name>
</gene>
<proteinExistence type="predicted"/>